<comment type="caution">
    <text evidence="1">The sequence shown here is derived from an EMBL/GenBank/DDBJ whole genome shotgun (WGS) entry which is preliminary data.</text>
</comment>
<proteinExistence type="predicted"/>
<keyword evidence="1" id="KW-0167">Capsid protein</keyword>
<accession>A0ABU8FWN1</accession>
<dbReference type="EMBL" id="JBAWSV010000004">
    <property type="protein sequence ID" value="MEI4830201.1"/>
    <property type="molecule type" value="Genomic_DNA"/>
</dbReference>
<sequence length="148" mass="15729">MGNNDDKKVLNINCVCDVINFINELQDCATGTCPTGCDVPFLGAHQGSRLANTRPFVLYNGQGAVFSAYIPSNGPEVLSSVLRVESVDDCYAVLRVLEVVGVPDGQNAISYFLNTPTATLQATSAVITVDLNCFCGIQCLRDVHVAGV</sequence>
<organism evidence="1 2">
    <name type="scientific">Bacillus yunxiaonensis</name>
    <dbReference type="NCBI Taxonomy" id="3127665"/>
    <lineage>
        <taxon>Bacteria</taxon>
        <taxon>Bacillati</taxon>
        <taxon>Bacillota</taxon>
        <taxon>Bacilli</taxon>
        <taxon>Bacillales</taxon>
        <taxon>Bacillaceae</taxon>
        <taxon>Bacillus</taxon>
    </lineage>
</organism>
<dbReference type="RefSeq" id="WP_336482536.1">
    <property type="nucleotide sequence ID" value="NZ_JBAWSV010000004.1"/>
</dbReference>
<dbReference type="InterPro" id="IPR019593">
    <property type="entry name" value="Spore_coat_protein_Z/Y"/>
</dbReference>
<name>A0ABU8FWN1_9BACI</name>
<protein>
    <submittedName>
        <fullName evidence="1">CotY/CotZ family spore coat protein</fullName>
    </submittedName>
</protein>
<reference evidence="1 2" key="1">
    <citation type="submission" date="2024-01" db="EMBL/GenBank/DDBJ databases">
        <title>Seven novel Bacillus-like species.</title>
        <authorList>
            <person name="Liu G."/>
        </authorList>
    </citation>
    <scope>NUCLEOTIDE SEQUENCE [LARGE SCALE GENOMIC DNA]</scope>
    <source>
        <strain evidence="1 2">FJAT-53711</strain>
    </source>
</reference>
<keyword evidence="1" id="KW-0946">Virion</keyword>
<evidence type="ECO:0000313" key="1">
    <source>
        <dbReference type="EMBL" id="MEI4830201.1"/>
    </source>
</evidence>
<evidence type="ECO:0000313" key="2">
    <source>
        <dbReference type="Proteomes" id="UP001367922"/>
    </source>
</evidence>
<keyword evidence="2" id="KW-1185">Reference proteome</keyword>
<dbReference type="Proteomes" id="UP001367922">
    <property type="component" value="Unassembled WGS sequence"/>
</dbReference>
<gene>
    <name evidence="1" type="ORF">WAX78_12130</name>
</gene>
<dbReference type="Pfam" id="PF10612">
    <property type="entry name" value="Spore-coat_CotZ"/>
    <property type="match status" value="1"/>
</dbReference>